<organism evidence="3 4">
    <name type="scientific">Georgenia daeguensis</name>
    <dbReference type="NCBI Taxonomy" id="908355"/>
    <lineage>
        <taxon>Bacteria</taxon>
        <taxon>Bacillati</taxon>
        <taxon>Actinomycetota</taxon>
        <taxon>Actinomycetes</taxon>
        <taxon>Micrococcales</taxon>
        <taxon>Bogoriellaceae</taxon>
        <taxon>Georgenia</taxon>
    </lineage>
</organism>
<gene>
    <name evidence="3" type="ORF">GCM10022262_11010</name>
</gene>
<dbReference type="Proteomes" id="UP001499841">
    <property type="component" value="Unassembled WGS sequence"/>
</dbReference>
<proteinExistence type="predicted"/>
<dbReference type="InterPro" id="IPR037465">
    <property type="entry name" value="YlxR"/>
</dbReference>
<evidence type="ECO:0000313" key="4">
    <source>
        <dbReference type="Proteomes" id="UP001499841"/>
    </source>
</evidence>
<reference evidence="4" key="1">
    <citation type="journal article" date="2019" name="Int. J. Syst. Evol. Microbiol.">
        <title>The Global Catalogue of Microorganisms (GCM) 10K type strain sequencing project: providing services to taxonomists for standard genome sequencing and annotation.</title>
        <authorList>
            <consortium name="The Broad Institute Genomics Platform"/>
            <consortium name="The Broad Institute Genome Sequencing Center for Infectious Disease"/>
            <person name="Wu L."/>
            <person name="Ma J."/>
        </authorList>
    </citation>
    <scope>NUCLEOTIDE SEQUENCE [LARGE SCALE GENOMIC DNA]</scope>
    <source>
        <strain evidence="4">JCM 17459</strain>
    </source>
</reference>
<feature type="region of interest" description="Disordered" evidence="1">
    <location>
        <begin position="1"/>
        <end position="21"/>
    </location>
</feature>
<evidence type="ECO:0000259" key="2">
    <source>
        <dbReference type="Pfam" id="PF04296"/>
    </source>
</evidence>
<dbReference type="Pfam" id="PF04296">
    <property type="entry name" value="YlxR"/>
    <property type="match status" value="1"/>
</dbReference>
<dbReference type="SUPFAM" id="SSF64376">
    <property type="entry name" value="YlxR-like"/>
    <property type="match status" value="1"/>
</dbReference>
<dbReference type="PANTHER" id="PTHR34215">
    <property type="entry name" value="BLL0784 PROTEIN"/>
    <property type="match status" value="1"/>
</dbReference>
<dbReference type="InterPro" id="IPR035931">
    <property type="entry name" value="YlxR-like_sf"/>
</dbReference>
<dbReference type="Gene3D" id="3.30.1230.10">
    <property type="entry name" value="YlxR-like"/>
    <property type="match status" value="1"/>
</dbReference>
<feature type="domain" description="YlxR" evidence="2">
    <location>
        <begin position="22"/>
        <end position="86"/>
    </location>
</feature>
<evidence type="ECO:0000256" key="1">
    <source>
        <dbReference type="SAM" id="MobiDB-lite"/>
    </source>
</evidence>
<evidence type="ECO:0000313" key="3">
    <source>
        <dbReference type="EMBL" id="GAA4286742.1"/>
    </source>
</evidence>
<comment type="caution">
    <text evidence="3">The sequence shown here is derived from an EMBL/GenBank/DDBJ whole genome shotgun (WGS) entry which is preliminary data.</text>
</comment>
<sequence>MGTCPESMSGRSETPRPDGPVRTCVGCRGRAPRSALVRLVLDDVTPRVAVDPERSAPGRGAWLHPSRECLDLALRRRAIGRALRAAGPVGTDAVAAWFDQHISRRTPDAPGDHESSTEKAGWKPMGTR</sequence>
<dbReference type="PANTHER" id="PTHR34215:SF1">
    <property type="entry name" value="YLXR DOMAIN-CONTAINING PROTEIN"/>
    <property type="match status" value="1"/>
</dbReference>
<protein>
    <submittedName>
        <fullName evidence="3">YlxR family protein</fullName>
    </submittedName>
</protein>
<feature type="region of interest" description="Disordered" evidence="1">
    <location>
        <begin position="104"/>
        <end position="128"/>
    </location>
</feature>
<feature type="compositionally biased region" description="Basic and acidic residues" evidence="1">
    <location>
        <begin position="104"/>
        <end position="121"/>
    </location>
</feature>
<accession>A0ABP8ERX0</accession>
<keyword evidence="4" id="KW-1185">Reference proteome</keyword>
<dbReference type="EMBL" id="BAABBA010000004">
    <property type="protein sequence ID" value="GAA4286742.1"/>
    <property type="molecule type" value="Genomic_DNA"/>
</dbReference>
<name>A0ABP8ERX0_9MICO</name>
<dbReference type="InterPro" id="IPR007393">
    <property type="entry name" value="YlxR_dom"/>
</dbReference>